<feature type="domain" description="Integrase catalytic" evidence="1">
    <location>
        <begin position="1298"/>
        <end position="1492"/>
    </location>
</feature>
<proteinExistence type="predicted"/>
<dbReference type="Gene3D" id="3.30.420.10">
    <property type="entry name" value="Ribonuclease H-like superfamily/Ribonuclease H"/>
    <property type="match status" value="1"/>
</dbReference>
<sequence>MAEVDIATMRRSRGGFKSKLTLLENKITDTDTDQIDIEFIVYNLKLANDLLQKVEDVHSKIEPICSDNEFEEEVKKYEEIQGIHERIVLNLTRKKKTLEIPQMCATQASGEIVEKTMHHNSVRLPELKLPTFMGEVTGWLGFADSFQTLVIQNPNLSDIQRLQYLKSCLKGNALAEVENLATSSQNFMVAWNLLKDRYENTKLIIRGYIEKIVSISFNSKKPGESLRLMLTQLKNSVQALKSLQYETNALSEQLIIYLVENKLDLYLKDRWLEYTDNQKPPSLMEFETFLEKYCQIFESKPHNMSGTTQNYSPLNVPNKSRPNISKSSYPGSLAVSCLICTENHSIYFCPTFLQMDINQRLDKVKEFNLCFNCLKVGHSRDRCYSKLNCNICDARHNSLLHKELFNEANSNEPPVVTVGVCNKPIQGQVILPTAVILVKNSDGLTIPARVLLDSGSELNFISETLVQQLKLKRKRKQFSLSGIGNKQSSANFTVECSIQSRFSNYKTAGEFVVLDKITQHLPSSSLNLDPYKLPIDNNILADPMFYISQKIDMLLGCEVFLETIKGNKIMEPNGVSWLESEFGWICCGRMEKHGNEKKTPVYGNFHISQADVENEIDVQLTKFWKLDEFDNNNTISQDDKNCLEHYQKNVTRTQDGKYSVRMPLKQFKLDQLGSSQQVAERVLMSIEKKLDKNPLVKEQYQTFMDEYLTLDHMEIVEPTKLTATQTLLQLAEDERHLFPVASRITRTDFYMDDLITGCENIDEAKVIVEEMIQMFKTAGMSLRKWCSNSKEVLSNIASPSDHCSVIDFDTEGTVKTLGLIWNPGKDSFQFHCNITTVQPRNMSKRKVLSEISKLFDPLGLVSPLITSAKILMQALWQCKLSWDECIPTNMEVLWRKFLSDLTDLDKISIPRLVLSSKEELDLHVFTDASEKAYGVCIYVKSQNLVRLLCSKSRIAPLKSVSIPRLELCGATLAVSFVNKIKPCLPVQPKNIYYWTDSSIVLSWIQSESRQWKSFVANRVGEIQRLSDPGSWKFVSTHHNPADLISRGASANFLSKSELWWTGPGFLSEPLESWKSEDKDMNKETKEDQVNLERKRKILVVNVAGPSDSQSFWNEMLLKYSSIKKLERVLSYVRRFIQNCKNPVHILGPLTLTELDESRQLLCKAVQEKHFSQEIQQLRNKKGVSKKSLMYSLNPILDSSNIIRVGGRLEQAIGISYGQKHPIILPSNNVLTDLLIQEEHGRCLHGGVNMVLYNLRLQYWPLHGKSAVKRVLRKCVTCFKAKPTPCQQLMGHLPKARVSPGRPFLKSSVDYGGPVYIKASNLRKAPLLKHYVCLFVCMTTKAVHLELVSDLSTETFIAALKRFISRRGKCVEIYSDNGSNFVGAKNVLQDLQKLFADPKFSKQLLEFAQTEHLTWHFIPPNSPHMGGLWEAGIKSTKYHLQRIVGEHKLTYEQYSTLLTQIEAVLNSRPLYASSEDPNDYTPLTPGHFLIGSSFQAFPDHNYEDNKAWTLANKFRLVQQLYRRFWERWTVEYLHTLQQRNKWRVSTPNVIEGMLVLVIEDNLPPLMWKMARIVQCLASADGLVRTVTLRFPNGNVGSRAISKICLLPIDK</sequence>
<dbReference type="GO" id="GO:0071897">
    <property type="term" value="P:DNA biosynthetic process"/>
    <property type="evidence" value="ECO:0007669"/>
    <property type="project" value="UniProtKB-ARBA"/>
</dbReference>
<dbReference type="SUPFAM" id="SSF53098">
    <property type="entry name" value="Ribonuclease H-like"/>
    <property type="match status" value="1"/>
</dbReference>
<gene>
    <name evidence="3" type="primary">LOC108253688</name>
</gene>
<dbReference type="STRING" id="121845.A0A3Q0JIL9"/>
<protein>
    <submittedName>
        <fullName evidence="3">Uncharacterized protein LOC108253688</fullName>
    </submittedName>
</protein>
<dbReference type="Pfam" id="PF17921">
    <property type="entry name" value="Integrase_H2C2"/>
    <property type="match status" value="1"/>
</dbReference>
<organism evidence="2 3">
    <name type="scientific">Diaphorina citri</name>
    <name type="common">Asian citrus psyllid</name>
    <dbReference type="NCBI Taxonomy" id="121845"/>
    <lineage>
        <taxon>Eukaryota</taxon>
        <taxon>Metazoa</taxon>
        <taxon>Ecdysozoa</taxon>
        <taxon>Arthropoda</taxon>
        <taxon>Hexapoda</taxon>
        <taxon>Insecta</taxon>
        <taxon>Pterygota</taxon>
        <taxon>Neoptera</taxon>
        <taxon>Paraneoptera</taxon>
        <taxon>Hemiptera</taxon>
        <taxon>Sternorrhyncha</taxon>
        <taxon>Psylloidea</taxon>
        <taxon>Psyllidae</taxon>
        <taxon>Diaphorininae</taxon>
        <taxon>Diaphorina</taxon>
    </lineage>
</organism>
<dbReference type="Proteomes" id="UP000079169">
    <property type="component" value="Unplaced"/>
</dbReference>
<reference evidence="3" key="1">
    <citation type="submission" date="2025-08" db="UniProtKB">
        <authorList>
            <consortium name="RefSeq"/>
        </authorList>
    </citation>
    <scope>IDENTIFICATION</scope>
</reference>
<dbReference type="InterPro" id="IPR012337">
    <property type="entry name" value="RNaseH-like_sf"/>
</dbReference>
<dbReference type="CDD" id="cd00303">
    <property type="entry name" value="retropepsin_like"/>
    <property type="match status" value="1"/>
</dbReference>
<evidence type="ECO:0000313" key="3">
    <source>
        <dbReference type="RefSeq" id="XP_026686595.1"/>
    </source>
</evidence>
<dbReference type="Pfam" id="PF05380">
    <property type="entry name" value="Peptidase_A17"/>
    <property type="match status" value="1"/>
</dbReference>
<dbReference type="InterPro" id="IPR008042">
    <property type="entry name" value="Retrotrans_Pao"/>
</dbReference>
<dbReference type="InterPro" id="IPR021109">
    <property type="entry name" value="Peptidase_aspartic_dom_sf"/>
</dbReference>
<dbReference type="PANTHER" id="PTHR47331">
    <property type="entry name" value="PHD-TYPE DOMAIN-CONTAINING PROTEIN"/>
    <property type="match status" value="1"/>
</dbReference>
<dbReference type="Gene3D" id="2.40.70.10">
    <property type="entry name" value="Acid Proteases"/>
    <property type="match status" value="1"/>
</dbReference>
<name>A0A3Q0JIL9_DIACI</name>
<dbReference type="InterPro" id="IPR041588">
    <property type="entry name" value="Integrase_H2C2"/>
</dbReference>
<dbReference type="PROSITE" id="PS50994">
    <property type="entry name" value="INTEGRASE"/>
    <property type="match status" value="1"/>
</dbReference>
<evidence type="ECO:0000259" key="1">
    <source>
        <dbReference type="PROSITE" id="PS50994"/>
    </source>
</evidence>
<dbReference type="Pfam" id="PF03564">
    <property type="entry name" value="DUF1759"/>
    <property type="match status" value="1"/>
</dbReference>
<keyword evidence="2" id="KW-1185">Reference proteome</keyword>
<dbReference type="KEGG" id="dci:108253688"/>
<accession>A0A3Q0JIL9</accession>
<dbReference type="GO" id="GO:0015074">
    <property type="term" value="P:DNA integration"/>
    <property type="evidence" value="ECO:0007669"/>
    <property type="project" value="InterPro"/>
</dbReference>
<dbReference type="GeneID" id="108253688"/>
<dbReference type="Pfam" id="PF18701">
    <property type="entry name" value="DUF5641"/>
    <property type="match status" value="1"/>
</dbReference>
<dbReference type="GO" id="GO:0003676">
    <property type="term" value="F:nucleic acid binding"/>
    <property type="evidence" value="ECO:0007669"/>
    <property type="project" value="InterPro"/>
</dbReference>
<dbReference type="GO" id="GO:0042575">
    <property type="term" value="C:DNA polymerase complex"/>
    <property type="evidence" value="ECO:0007669"/>
    <property type="project" value="UniProtKB-ARBA"/>
</dbReference>
<dbReference type="PaxDb" id="121845-A0A3Q0JIL9"/>
<dbReference type="InterPro" id="IPR043502">
    <property type="entry name" value="DNA/RNA_pol_sf"/>
</dbReference>
<evidence type="ECO:0000313" key="2">
    <source>
        <dbReference type="Proteomes" id="UP000079169"/>
    </source>
</evidence>
<dbReference type="InterPro" id="IPR036397">
    <property type="entry name" value="RNaseH_sf"/>
</dbReference>
<dbReference type="SUPFAM" id="SSF56672">
    <property type="entry name" value="DNA/RNA polymerases"/>
    <property type="match status" value="1"/>
</dbReference>
<dbReference type="PANTHER" id="PTHR47331:SF4">
    <property type="entry name" value="PEPTIDASE S1 DOMAIN-CONTAINING PROTEIN"/>
    <property type="match status" value="1"/>
</dbReference>
<dbReference type="InterPro" id="IPR005312">
    <property type="entry name" value="DUF1759"/>
</dbReference>
<dbReference type="RefSeq" id="XP_026686595.1">
    <property type="nucleotide sequence ID" value="XM_026830794.1"/>
</dbReference>
<dbReference type="InterPro" id="IPR040676">
    <property type="entry name" value="DUF5641"/>
</dbReference>
<dbReference type="InterPro" id="IPR001584">
    <property type="entry name" value="Integrase_cat-core"/>
</dbReference>